<keyword evidence="9" id="KW-0472">Membrane</keyword>
<dbReference type="GO" id="GO:0006355">
    <property type="term" value="P:regulation of DNA-templated transcription"/>
    <property type="evidence" value="ECO:0007669"/>
    <property type="project" value="InterPro"/>
</dbReference>
<dbReference type="Proteomes" id="UP000290657">
    <property type="component" value="Unassembled WGS sequence"/>
</dbReference>
<dbReference type="GO" id="GO:0000155">
    <property type="term" value="F:phosphorelay sensor kinase activity"/>
    <property type="evidence" value="ECO:0007669"/>
    <property type="project" value="InterPro"/>
</dbReference>
<name>A0A4Q0XLM5_9BACT</name>
<evidence type="ECO:0000259" key="11">
    <source>
        <dbReference type="PROSITE" id="PS50113"/>
    </source>
</evidence>
<dbReference type="InterPro" id="IPR003594">
    <property type="entry name" value="HATPase_dom"/>
</dbReference>
<dbReference type="InterPro" id="IPR036890">
    <property type="entry name" value="HATPase_C_sf"/>
</dbReference>
<dbReference type="InterPro" id="IPR007487">
    <property type="entry name" value="ABC_transpt-TYRBP-like"/>
</dbReference>
<keyword evidence="9" id="KW-1133">Transmembrane helix</keyword>
<comment type="caution">
    <text evidence="12">The sequence shown here is derived from an EMBL/GenBank/DDBJ whole genome shotgun (WGS) entry which is preliminary data.</text>
</comment>
<dbReference type="SUPFAM" id="SSF55874">
    <property type="entry name" value="ATPase domain of HSP90 chaperone/DNA topoisomerase II/histidine kinase"/>
    <property type="match status" value="1"/>
</dbReference>
<comment type="catalytic activity">
    <reaction evidence="1">
        <text>ATP + protein L-histidine = ADP + protein N-phospho-L-histidine.</text>
        <dbReference type="EC" id="2.7.13.3"/>
    </reaction>
</comment>
<evidence type="ECO:0000256" key="9">
    <source>
        <dbReference type="SAM" id="Phobius"/>
    </source>
</evidence>
<keyword evidence="13" id="KW-1185">Reference proteome</keyword>
<dbReference type="Gene3D" id="3.30.565.10">
    <property type="entry name" value="Histidine kinase-like ATPase, C-terminal domain"/>
    <property type="match status" value="1"/>
</dbReference>
<evidence type="ECO:0000256" key="5">
    <source>
        <dbReference type="ARBA" id="ARBA00022741"/>
    </source>
</evidence>
<reference evidence="12 13" key="1">
    <citation type="submission" date="2017-10" db="EMBL/GenBank/DDBJ databases">
        <title>Genomics of the genus Arcobacter.</title>
        <authorList>
            <person name="Perez-Cataluna A."/>
            <person name="Figueras M.J."/>
        </authorList>
    </citation>
    <scope>NUCLEOTIDE SEQUENCE [LARGE SCALE GENOMIC DNA]</scope>
    <source>
        <strain evidence="12 13">CECT 8987</strain>
    </source>
</reference>
<dbReference type="PANTHER" id="PTHR43065">
    <property type="entry name" value="SENSOR HISTIDINE KINASE"/>
    <property type="match status" value="1"/>
</dbReference>
<dbReference type="InterPro" id="IPR013767">
    <property type="entry name" value="PAS_fold"/>
</dbReference>
<keyword evidence="5" id="KW-0547">Nucleotide-binding</keyword>
<keyword evidence="3" id="KW-0597">Phosphoprotein</keyword>
<dbReference type="PROSITE" id="PS50113">
    <property type="entry name" value="PAC"/>
    <property type="match status" value="1"/>
</dbReference>
<feature type="domain" description="Histidine kinase" evidence="10">
    <location>
        <begin position="509"/>
        <end position="727"/>
    </location>
</feature>
<dbReference type="Gene3D" id="3.40.50.2300">
    <property type="match status" value="2"/>
</dbReference>
<evidence type="ECO:0000313" key="12">
    <source>
        <dbReference type="EMBL" id="RXJ53779.1"/>
    </source>
</evidence>
<dbReference type="InterPro" id="IPR035965">
    <property type="entry name" value="PAS-like_dom_sf"/>
</dbReference>
<evidence type="ECO:0000259" key="10">
    <source>
        <dbReference type="PROSITE" id="PS50109"/>
    </source>
</evidence>
<accession>A0A4Q0XLM5</accession>
<dbReference type="Gene3D" id="1.10.287.130">
    <property type="match status" value="1"/>
</dbReference>
<proteinExistence type="predicted"/>
<keyword evidence="4" id="KW-0808">Transferase</keyword>
<dbReference type="EMBL" id="PDKN01000012">
    <property type="protein sequence ID" value="RXJ53779.1"/>
    <property type="molecule type" value="Genomic_DNA"/>
</dbReference>
<dbReference type="PROSITE" id="PS50109">
    <property type="entry name" value="HIS_KIN"/>
    <property type="match status" value="1"/>
</dbReference>
<dbReference type="SUPFAM" id="SSF47384">
    <property type="entry name" value="Homodimeric domain of signal transducing histidine kinase"/>
    <property type="match status" value="1"/>
</dbReference>
<keyword evidence="6 12" id="KW-0418">Kinase</keyword>
<dbReference type="Gene3D" id="3.30.450.20">
    <property type="entry name" value="PAS domain"/>
    <property type="match status" value="1"/>
</dbReference>
<protein>
    <recommendedName>
        <fullName evidence="2">histidine kinase</fullName>
        <ecNumber evidence="2">2.7.13.3</ecNumber>
    </recommendedName>
</protein>
<organism evidence="12 13">
    <name type="scientific">Candidatus Marinarcus aquaticus</name>
    <dbReference type="NCBI Taxonomy" id="2044504"/>
    <lineage>
        <taxon>Bacteria</taxon>
        <taxon>Pseudomonadati</taxon>
        <taxon>Campylobacterota</taxon>
        <taxon>Epsilonproteobacteria</taxon>
        <taxon>Campylobacterales</taxon>
        <taxon>Arcobacteraceae</taxon>
        <taxon>Candidatus Marinarcus</taxon>
    </lineage>
</organism>
<dbReference type="PRINTS" id="PR00344">
    <property type="entry name" value="BCTRLSENSOR"/>
</dbReference>
<dbReference type="SMART" id="SM00387">
    <property type="entry name" value="HATPase_c"/>
    <property type="match status" value="1"/>
</dbReference>
<evidence type="ECO:0000256" key="1">
    <source>
        <dbReference type="ARBA" id="ARBA00000085"/>
    </source>
</evidence>
<gene>
    <name evidence="12" type="ORF">CRV04_12550</name>
</gene>
<dbReference type="CDD" id="cd00130">
    <property type="entry name" value="PAS"/>
    <property type="match status" value="1"/>
</dbReference>
<dbReference type="InterPro" id="IPR036097">
    <property type="entry name" value="HisK_dim/P_sf"/>
</dbReference>
<evidence type="ECO:0000256" key="8">
    <source>
        <dbReference type="ARBA" id="ARBA00023012"/>
    </source>
</evidence>
<dbReference type="SUPFAM" id="SSF55785">
    <property type="entry name" value="PYP-like sensor domain (PAS domain)"/>
    <property type="match status" value="1"/>
</dbReference>
<evidence type="ECO:0000256" key="2">
    <source>
        <dbReference type="ARBA" id="ARBA00012438"/>
    </source>
</evidence>
<dbReference type="EC" id="2.7.13.3" evidence="2"/>
<keyword evidence="9" id="KW-0812">Transmembrane</keyword>
<feature type="transmembrane region" description="Helical" evidence="9">
    <location>
        <begin position="336"/>
        <end position="359"/>
    </location>
</feature>
<evidence type="ECO:0000256" key="7">
    <source>
        <dbReference type="ARBA" id="ARBA00022840"/>
    </source>
</evidence>
<evidence type="ECO:0000256" key="4">
    <source>
        <dbReference type="ARBA" id="ARBA00022679"/>
    </source>
</evidence>
<dbReference type="Pfam" id="PF02518">
    <property type="entry name" value="HATPase_c"/>
    <property type="match status" value="1"/>
</dbReference>
<dbReference type="InterPro" id="IPR004358">
    <property type="entry name" value="Sig_transdc_His_kin-like_C"/>
</dbReference>
<dbReference type="Pfam" id="PF00989">
    <property type="entry name" value="PAS"/>
    <property type="match status" value="1"/>
</dbReference>
<evidence type="ECO:0000313" key="13">
    <source>
        <dbReference type="Proteomes" id="UP000290657"/>
    </source>
</evidence>
<evidence type="ECO:0000256" key="3">
    <source>
        <dbReference type="ARBA" id="ARBA00022553"/>
    </source>
</evidence>
<dbReference type="InterPro" id="IPR000700">
    <property type="entry name" value="PAS-assoc_C"/>
</dbReference>
<dbReference type="PANTHER" id="PTHR43065:SF10">
    <property type="entry name" value="PEROXIDE STRESS-ACTIVATED HISTIDINE KINASE MAK3"/>
    <property type="match status" value="1"/>
</dbReference>
<feature type="domain" description="PAC" evidence="11">
    <location>
        <begin position="437"/>
        <end position="489"/>
    </location>
</feature>
<keyword evidence="7" id="KW-0067">ATP-binding</keyword>
<dbReference type="Pfam" id="PF04392">
    <property type="entry name" value="ABC_sub_bind"/>
    <property type="match status" value="1"/>
</dbReference>
<dbReference type="AlphaFoldDB" id="A0A4Q0XLM5"/>
<dbReference type="GO" id="GO:0005524">
    <property type="term" value="F:ATP binding"/>
    <property type="evidence" value="ECO:0007669"/>
    <property type="project" value="UniProtKB-KW"/>
</dbReference>
<dbReference type="InterPro" id="IPR005467">
    <property type="entry name" value="His_kinase_dom"/>
</dbReference>
<sequence length="729" mass="84716">MVDMKIIFCIFFSFFALWANEKNEVLLLHSYNKGLKWSDGISEGINSVFAQNTQYEITTEYMDTKKNDTKEYFDALVKLYEKKFEKRQYKAIITADNYAFTFALQHHEELFNGAPIVFCGVENFSRLNIPLQSEQSVTGVIEYKDFKKNIQLIAELIPNLQTLYIISDQTLSSLAIKDQILNTMRRFESQFKIVYDNEIYLPELKQKLEKLPTHSAILFTSLYIDKFKRYIPYNEIRQFFKNTSYPIFAINTIHLEEGVLGGVMIDPREQGVLAAKKVLQIIDGKLPASIPIDTPKGKYYFDYNVLKNFDIKNENMPILATIVNRPKSFLDENREFVNSVFVVVPLLLILLLILLVTVVRKTRLEITLLEQNKLDSVLLNNIKNAIFWESNEGIVLGCNATFCSFLNKQKEEIIGQHISTLMPKNELSIGKLQGDFEEKKLTLLDSEGKKIYALVRRKRYHDKNDKVVGIVTVLSDHTNMRKLELQRQKDEQFIIQRSKSSEIGEMVTSIAHQWKKPLIEISTIAQELLFIRKKRDITLEETQLHVDEIMTQVQYMTKTIDDFRSFIKPSLQQSYFSVKKAIDETIAVIEHNIKYNYIELSVKFKDQEDFTILGYQNEFKQALISIINNAIDGIKKRKQKEEFEGSIKIKVFYDKNYICISIKDNGIGIPKTNLKTIFKPFYTTKKQGDGFGLYMAKLLIEDKMNGRIKALEYEKGAHIMTCFQKSSEE</sequence>
<evidence type="ECO:0000256" key="6">
    <source>
        <dbReference type="ARBA" id="ARBA00022777"/>
    </source>
</evidence>
<dbReference type="InterPro" id="IPR000014">
    <property type="entry name" value="PAS"/>
</dbReference>
<keyword evidence="8" id="KW-0902">Two-component regulatory system</keyword>
<dbReference type="CDD" id="cd00075">
    <property type="entry name" value="HATPase"/>
    <property type="match status" value="1"/>
</dbReference>